<dbReference type="EC" id="2.4.-.-" evidence="6"/>
<evidence type="ECO:0000259" key="5">
    <source>
        <dbReference type="Pfam" id="PF00535"/>
    </source>
</evidence>
<name>A0ABT7MV02_9MICO</name>
<dbReference type="InterPro" id="IPR029044">
    <property type="entry name" value="Nucleotide-diphossugar_trans"/>
</dbReference>
<organism evidence="6 7">
    <name type="scientific">Microbacterium candidum</name>
    <dbReference type="NCBI Taxonomy" id="3041922"/>
    <lineage>
        <taxon>Bacteria</taxon>
        <taxon>Bacillati</taxon>
        <taxon>Actinomycetota</taxon>
        <taxon>Actinomycetes</taxon>
        <taxon>Micrococcales</taxon>
        <taxon>Microbacteriaceae</taxon>
        <taxon>Microbacterium</taxon>
    </lineage>
</organism>
<comment type="pathway">
    <text evidence="1">Cell wall biogenesis; cell wall polysaccharide biosynthesis.</text>
</comment>
<sequence length="320" mass="34935">MTTVAVVIPTYNRPDRVRDCLAHLALQTRRPDRIVVVDSSDQPGTCAVVEENPGVLYVRNPLGRGTTPEARAIGVSLCREDVIAFLDDDANARADWLERILSRYADPTVDGVGGCALNGIPGEREGGVGEIGLILPDGRLTGNFAADPGRDVEVDHLLGANMSFRRSAIERAGGIRGGYPGTCLREESDIALRIRRLGGRLVYAPDAIVDHLPGEYAKGRRFDRRYSYYANRNTIVLLSRVYGMSDPIVRRYLRVATREIGQELRRSARGLTRSLRTPPRQTVRQVGGGVTRAGAVLAGTVAGFPAALVQLRRDGRRPAR</sequence>
<dbReference type="InterPro" id="IPR001173">
    <property type="entry name" value="Glyco_trans_2-like"/>
</dbReference>
<dbReference type="SUPFAM" id="SSF53448">
    <property type="entry name" value="Nucleotide-diphospho-sugar transferases"/>
    <property type="match status" value="1"/>
</dbReference>
<proteinExistence type="inferred from homology"/>
<gene>
    <name evidence="6" type="ORF">QSV35_02910</name>
</gene>
<comment type="caution">
    <text evidence="6">The sequence shown here is derived from an EMBL/GenBank/DDBJ whole genome shotgun (WGS) entry which is preliminary data.</text>
</comment>
<feature type="domain" description="Glycosyltransferase 2-like" evidence="5">
    <location>
        <begin position="6"/>
        <end position="170"/>
    </location>
</feature>
<dbReference type="PANTHER" id="PTHR43179">
    <property type="entry name" value="RHAMNOSYLTRANSFERASE WBBL"/>
    <property type="match status" value="1"/>
</dbReference>
<dbReference type="Proteomes" id="UP001235064">
    <property type="component" value="Unassembled WGS sequence"/>
</dbReference>
<dbReference type="RefSeq" id="WP_286286531.1">
    <property type="nucleotide sequence ID" value="NZ_JASXSZ010000001.1"/>
</dbReference>
<evidence type="ECO:0000256" key="3">
    <source>
        <dbReference type="ARBA" id="ARBA00022676"/>
    </source>
</evidence>
<dbReference type="EMBL" id="JASXSZ010000001">
    <property type="protein sequence ID" value="MDL9978271.1"/>
    <property type="molecule type" value="Genomic_DNA"/>
</dbReference>
<reference evidence="6 7" key="1">
    <citation type="submission" date="2023-06" db="EMBL/GenBank/DDBJ databases">
        <title>Microbacterium sp. nov., isolated from a waste landfill.</title>
        <authorList>
            <person name="Wen W."/>
        </authorList>
    </citation>
    <scope>NUCLEOTIDE SEQUENCE [LARGE SCALE GENOMIC DNA]</scope>
    <source>
        <strain evidence="6 7">ASV49</strain>
    </source>
</reference>
<protein>
    <submittedName>
        <fullName evidence="6">Glycosyltransferase family 2 protein</fullName>
        <ecNumber evidence="6">2.4.-.-</ecNumber>
    </submittedName>
</protein>
<evidence type="ECO:0000256" key="1">
    <source>
        <dbReference type="ARBA" id="ARBA00004776"/>
    </source>
</evidence>
<dbReference type="GO" id="GO:0016757">
    <property type="term" value="F:glycosyltransferase activity"/>
    <property type="evidence" value="ECO:0007669"/>
    <property type="project" value="UniProtKB-KW"/>
</dbReference>
<keyword evidence="3 6" id="KW-0328">Glycosyltransferase</keyword>
<dbReference type="PANTHER" id="PTHR43179:SF12">
    <property type="entry name" value="GALACTOFURANOSYLTRANSFERASE GLFT2"/>
    <property type="match status" value="1"/>
</dbReference>
<keyword evidence="4 6" id="KW-0808">Transferase</keyword>
<dbReference type="Gene3D" id="3.90.550.10">
    <property type="entry name" value="Spore Coat Polysaccharide Biosynthesis Protein SpsA, Chain A"/>
    <property type="match status" value="1"/>
</dbReference>
<comment type="similarity">
    <text evidence="2">Belongs to the glycosyltransferase 2 family.</text>
</comment>
<dbReference type="Pfam" id="PF00535">
    <property type="entry name" value="Glycos_transf_2"/>
    <property type="match status" value="1"/>
</dbReference>
<evidence type="ECO:0000313" key="7">
    <source>
        <dbReference type="Proteomes" id="UP001235064"/>
    </source>
</evidence>
<evidence type="ECO:0000256" key="4">
    <source>
        <dbReference type="ARBA" id="ARBA00022679"/>
    </source>
</evidence>
<evidence type="ECO:0000313" key="6">
    <source>
        <dbReference type="EMBL" id="MDL9978271.1"/>
    </source>
</evidence>
<evidence type="ECO:0000256" key="2">
    <source>
        <dbReference type="ARBA" id="ARBA00006739"/>
    </source>
</evidence>
<keyword evidence="7" id="KW-1185">Reference proteome</keyword>
<accession>A0ABT7MV02</accession>